<proteinExistence type="predicted"/>
<sequence length="102" mass="12054">MDQEFPGIENCVRASCGEREKRNLGSKHANKFFIETEVEVYSGLSVHVGGRHLKRYCNTNRVGEIIKKDVVVVSEDVFAIWFIRRRLFIERCEFLKKRIHRK</sequence>
<evidence type="ECO:0000313" key="2">
    <source>
        <dbReference type="Proteomes" id="UP001054837"/>
    </source>
</evidence>
<keyword evidence="2" id="KW-1185">Reference proteome</keyword>
<comment type="caution">
    <text evidence="1">The sequence shown here is derived from an EMBL/GenBank/DDBJ whole genome shotgun (WGS) entry which is preliminary data.</text>
</comment>
<reference evidence="1 2" key="1">
    <citation type="submission" date="2021-06" db="EMBL/GenBank/DDBJ databases">
        <title>Caerostris darwini draft genome.</title>
        <authorList>
            <person name="Kono N."/>
            <person name="Arakawa K."/>
        </authorList>
    </citation>
    <scope>NUCLEOTIDE SEQUENCE [LARGE SCALE GENOMIC DNA]</scope>
</reference>
<organism evidence="1 2">
    <name type="scientific">Caerostris darwini</name>
    <dbReference type="NCBI Taxonomy" id="1538125"/>
    <lineage>
        <taxon>Eukaryota</taxon>
        <taxon>Metazoa</taxon>
        <taxon>Ecdysozoa</taxon>
        <taxon>Arthropoda</taxon>
        <taxon>Chelicerata</taxon>
        <taxon>Arachnida</taxon>
        <taxon>Araneae</taxon>
        <taxon>Araneomorphae</taxon>
        <taxon>Entelegynae</taxon>
        <taxon>Araneoidea</taxon>
        <taxon>Araneidae</taxon>
        <taxon>Caerostris</taxon>
    </lineage>
</organism>
<evidence type="ECO:0000313" key="1">
    <source>
        <dbReference type="EMBL" id="GIY52518.1"/>
    </source>
</evidence>
<dbReference type="AlphaFoldDB" id="A0AAV4U416"/>
<protein>
    <submittedName>
        <fullName evidence="1">Uncharacterized protein</fullName>
    </submittedName>
</protein>
<dbReference type="EMBL" id="BPLQ01010672">
    <property type="protein sequence ID" value="GIY52518.1"/>
    <property type="molecule type" value="Genomic_DNA"/>
</dbReference>
<accession>A0AAV4U416</accession>
<gene>
    <name evidence="1" type="ORF">CDAR_609161</name>
</gene>
<name>A0AAV4U416_9ARAC</name>
<dbReference type="Proteomes" id="UP001054837">
    <property type="component" value="Unassembled WGS sequence"/>
</dbReference>